<dbReference type="STRING" id="34004.SAMN04488021_11634"/>
<dbReference type="InterPro" id="IPR005625">
    <property type="entry name" value="PepSY-ass_TM"/>
</dbReference>
<dbReference type="EMBL" id="FOPU01000016">
    <property type="protein sequence ID" value="SFH51846.1"/>
    <property type="molecule type" value="Genomic_DNA"/>
</dbReference>
<evidence type="ECO:0000313" key="2">
    <source>
        <dbReference type="EMBL" id="SFH51846.1"/>
    </source>
</evidence>
<accession>A0A1I3APX4</accession>
<dbReference type="PANTHER" id="PTHR34219:SF4">
    <property type="entry name" value="PEPSY DOMAIN-CONTAINING PROTEIN"/>
    <property type="match status" value="1"/>
</dbReference>
<organism evidence="2 3">
    <name type="scientific">Paracoccus aminovorans</name>
    <dbReference type="NCBI Taxonomy" id="34004"/>
    <lineage>
        <taxon>Bacteria</taxon>
        <taxon>Pseudomonadati</taxon>
        <taxon>Pseudomonadota</taxon>
        <taxon>Alphaproteobacteria</taxon>
        <taxon>Rhodobacterales</taxon>
        <taxon>Paracoccaceae</taxon>
        <taxon>Paracoccus</taxon>
    </lineage>
</organism>
<dbReference type="PANTHER" id="PTHR34219">
    <property type="entry name" value="IRON-REGULATED INNER MEMBRANE PROTEIN-RELATED"/>
    <property type="match status" value="1"/>
</dbReference>
<protein>
    <submittedName>
        <fullName evidence="2">Uncharacterized iron-regulated membrane protein</fullName>
    </submittedName>
</protein>
<name>A0A1I3APX4_9RHOB</name>
<keyword evidence="1" id="KW-0812">Transmembrane</keyword>
<dbReference type="Pfam" id="PF03929">
    <property type="entry name" value="PepSY_TM"/>
    <property type="match status" value="1"/>
</dbReference>
<dbReference type="OrthoDB" id="9776609at2"/>
<keyword evidence="1" id="KW-1133">Transmembrane helix</keyword>
<evidence type="ECO:0000313" key="3">
    <source>
        <dbReference type="Proteomes" id="UP000183635"/>
    </source>
</evidence>
<dbReference type="Proteomes" id="UP000183635">
    <property type="component" value="Unassembled WGS sequence"/>
</dbReference>
<proteinExistence type="predicted"/>
<feature type="transmembrane region" description="Helical" evidence="1">
    <location>
        <begin position="191"/>
        <end position="220"/>
    </location>
</feature>
<feature type="transmembrane region" description="Helical" evidence="1">
    <location>
        <begin position="481"/>
        <end position="502"/>
    </location>
</feature>
<feature type="transmembrane region" description="Helical" evidence="1">
    <location>
        <begin position="419"/>
        <end position="438"/>
    </location>
</feature>
<dbReference type="RefSeq" id="WP_074967891.1">
    <property type="nucleotide sequence ID" value="NZ_CBCRYP010000016.1"/>
</dbReference>
<feature type="transmembrane region" description="Helical" evidence="1">
    <location>
        <begin position="345"/>
        <end position="367"/>
    </location>
</feature>
<feature type="transmembrane region" description="Helical" evidence="1">
    <location>
        <begin position="450"/>
        <end position="469"/>
    </location>
</feature>
<feature type="transmembrane region" description="Helical" evidence="1">
    <location>
        <begin position="388"/>
        <end position="407"/>
    </location>
</feature>
<keyword evidence="3" id="KW-1185">Reference proteome</keyword>
<sequence>MKKGFRQSMAWLHTWTGLLLGWLLFAIFLTGTVAYFRSELTYWMRPELHGSGAGPDPAGQALAQLAEIAPQAASWAVTLPDERSPVLALSWTDPGAGQAGGRAVANVAHIDAATGALLHPRETAGGNFLYRFHFELYGLHRTVARWIVGIATMAMFVAIISGVITHKKIFKEFFTFRPRKGQRSWLDMHNMTGVLALPYHVMITFSGLVLFAATLMPLVAQGLGPRAPRPAAEASVAFPPAPPPLASIAPLIARPEAAWSMLVGRILIEKRDLGTPEIVLVPQRNSVVTVHGGSGSNGVERMRFDGRDGRLIEATGRPAASAVTRFGNALGSLHRARFADTGLRWLFFVAGLAGTVMTGSGLLLWVSKRAAKHARADRYPFGLRLVQRLNVGGIAGLALATAGYLWANRLIPAQLPDRPQAEIAAFFSIWLLATLWGFLRPPQESWGAQLGLTAALLLGLPLLGAATGPVSLPQAIWQGDWVLASVELTALFCGLLCAIAALQLRSDPCRKAGSGAIRLAKTGAEG</sequence>
<gene>
    <name evidence="2" type="ORF">SAMN04488021_11634</name>
</gene>
<reference evidence="2 3" key="1">
    <citation type="submission" date="2016-10" db="EMBL/GenBank/DDBJ databases">
        <authorList>
            <person name="de Groot N.N."/>
        </authorList>
    </citation>
    <scope>NUCLEOTIDE SEQUENCE [LARGE SCALE GENOMIC DNA]</scope>
    <source>
        <strain evidence="2 3">DSM 8537</strain>
    </source>
</reference>
<evidence type="ECO:0000256" key="1">
    <source>
        <dbReference type="SAM" id="Phobius"/>
    </source>
</evidence>
<feature type="transmembrane region" description="Helical" evidence="1">
    <location>
        <begin position="12"/>
        <end position="36"/>
    </location>
</feature>
<feature type="transmembrane region" description="Helical" evidence="1">
    <location>
        <begin position="146"/>
        <end position="170"/>
    </location>
</feature>
<keyword evidence="1" id="KW-0472">Membrane</keyword>
<dbReference type="AlphaFoldDB" id="A0A1I3APX4"/>